<dbReference type="GO" id="GO:0046872">
    <property type="term" value="F:metal ion binding"/>
    <property type="evidence" value="ECO:0007669"/>
    <property type="project" value="UniProtKB-KW"/>
</dbReference>
<dbReference type="Pfam" id="PF01242">
    <property type="entry name" value="PTPS"/>
    <property type="match status" value="1"/>
</dbReference>
<reference evidence="11 12" key="1">
    <citation type="submission" date="2019-01" db="EMBL/GenBank/DDBJ databases">
        <title>Lacibacter sp. strain TTM-7.</title>
        <authorList>
            <person name="Chen W.-M."/>
        </authorList>
    </citation>
    <scope>NUCLEOTIDE SEQUENCE [LARGE SCALE GENOMIC DNA]</scope>
    <source>
        <strain evidence="11 12">TTM-7</strain>
    </source>
</reference>
<evidence type="ECO:0000256" key="3">
    <source>
        <dbReference type="ARBA" id="ARBA00008900"/>
    </source>
</evidence>
<dbReference type="RefSeq" id="WP_129131100.1">
    <property type="nucleotide sequence ID" value="NZ_SDHW01000003.1"/>
</dbReference>
<dbReference type="Proteomes" id="UP000290204">
    <property type="component" value="Unassembled WGS sequence"/>
</dbReference>
<dbReference type="EMBL" id="SDHW01000003">
    <property type="protein sequence ID" value="RXK59727.1"/>
    <property type="molecule type" value="Genomic_DNA"/>
</dbReference>
<protein>
    <recommendedName>
        <fullName evidence="5">6-carboxy-5,6,7,8-tetrahydropterin synthase</fullName>
        <ecNumber evidence="4">4.1.2.50</ecNumber>
    </recommendedName>
    <alternativeName>
        <fullName evidence="9">Queuosine biosynthesis protein QueD</fullName>
    </alternativeName>
</protein>
<keyword evidence="6" id="KW-0479">Metal-binding</keyword>
<comment type="pathway">
    <text evidence="2">Purine metabolism; 7-cyano-7-deazaguanine biosynthesis.</text>
</comment>
<sequence>MLLLTKIFDFETAHAIDGYNGMCRNIHGHSYELHVTVGSLVNENMFLPAPGFLLDFKDLKQIVQKAVVDLFDHKLVLSHNYIAQHPEVMDQENLVAWDAEPTAENLLLFIKWAIQDELPDDMKLVELRLYETKNSYATWKEEVEVYQGDIW</sequence>
<gene>
    <name evidence="11" type="ORF">ESA94_11745</name>
</gene>
<dbReference type="OrthoDB" id="9804698at2"/>
<evidence type="ECO:0000256" key="2">
    <source>
        <dbReference type="ARBA" id="ARBA00005061"/>
    </source>
</evidence>
<evidence type="ECO:0000256" key="10">
    <source>
        <dbReference type="ARBA" id="ARBA00048807"/>
    </source>
</evidence>
<organism evidence="11 12">
    <name type="scientific">Lacibacter luteus</name>
    <dbReference type="NCBI Taxonomy" id="2508719"/>
    <lineage>
        <taxon>Bacteria</taxon>
        <taxon>Pseudomonadati</taxon>
        <taxon>Bacteroidota</taxon>
        <taxon>Chitinophagia</taxon>
        <taxon>Chitinophagales</taxon>
        <taxon>Chitinophagaceae</taxon>
        <taxon>Lacibacter</taxon>
    </lineage>
</organism>
<evidence type="ECO:0000256" key="6">
    <source>
        <dbReference type="ARBA" id="ARBA00022723"/>
    </source>
</evidence>
<comment type="caution">
    <text evidence="11">The sequence shown here is derived from an EMBL/GenBank/DDBJ whole genome shotgun (WGS) entry which is preliminary data.</text>
</comment>
<evidence type="ECO:0000256" key="8">
    <source>
        <dbReference type="ARBA" id="ARBA00023239"/>
    </source>
</evidence>
<evidence type="ECO:0000256" key="4">
    <source>
        <dbReference type="ARBA" id="ARBA00012982"/>
    </source>
</evidence>
<accession>A0A4Q1CHD3</accession>
<evidence type="ECO:0000256" key="1">
    <source>
        <dbReference type="ARBA" id="ARBA00001947"/>
    </source>
</evidence>
<comment type="cofactor">
    <cofactor evidence="1">
        <name>Zn(2+)</name>
        <dbReference type="ChEBI" id="CHEBI:29105"/>
    </cofactor>
</comment>
<dbReference type="GO" id="GO:0070497">
    <property type="term" value="F:6-carboxytetrahydropterin synthase activity"/>
    <property type="evidence" value="ECO:0007669"/>
    <property type="project" value="UniProtKB-EC"/>
</dbReference>
<comment type="catalytic activity">
    <reaction evidence="10">
        <text>7,8-dihydroneopterin 3'-triphosphate + H2O = 6-carboxy-5,6,7,8-tetrahydropterin + triphosphate + acetaldehyde + 2 H(+)</text>
        <dbReference type="Rhea" id="RHEA:27966"/>
        <dbReference type="ChEBI" id="CHEBI:15343"/>
        <dbReference type="ChEBI" id="CHEBI:15377"/>
        <dbReference type="ChEBI" id="CHEBI:15378"/>
        <dbReference type="ChEBI" id="CHEBI:18036"/>
        <dbReference type="ChEBI" id="CHEBI:58462"/>
        <dbReference type="ChEBI" id="CHEBI:61032"/>
        <dbReference type="EC" id="4.1.2.50"/>
    </reaction>
</comment>
<dbReference type="InterPro" id="IPR038418">
    <property type="entry name" value="6-PTP_synth/QueD_sf"/>
</dbReference>
<evidence type="ECO:0000256" key="9">
    <source>
        <dbReference type="ARBA" id="ARBA00031449"/>
    </source>
</evidence>
<keyword evidence="12" id="KW-1185">Reference proteome</keyword>
<evidence type="ECO:0000256" key="5">
    <source>
        <dbReference type="ARBA" id="ARBA00018141"/>
    </source>
</evidence>
<dbReference type="UniPathway" id="UPA00391"/>
<keyword evidence="8" id="KW-0456">Lyase</keyword>
<dbReference type="PANTHER" id="PTHR12589">
    <property type="entry name" value="PYRUVOYL TETRAHYDROBIOPTERIN SYNTHASE"/>
    <property type="match status" value="1"/>
</dbReference>
<dbReference type="SUPFAM" id="SSF55620">
    <property type="entry name" value="Tetrahydrobiopterin biosynthesis enzymes-like"/>
    <property type="match status" value="1"/>
</dbReference>
<dbReference type="EC" id="4.1.2.50" evidence="4"/>
<name>A0A4Q1CHD3_9BACT</name>
<dbReference type="PANTHER" id="PTHR12589:SF7">
    <property type="entry name" value="6-PYRUVOYL TETRAHYDROBIOPTERIN SYNTHASE"/>
    <property type="match status" value="1"/>
</dbReference>
<dbReference type="Gene3D" id="3.30.479.10">
    <property type="entry name" value="6-pyruvoyl tetrahydropterin synthase/QueD"/>
    <property type="match status" value="1"/>
</dbReference>
<evidence type="ECO:0000256" key="7">
    <source>
        <dbReference type="ARBA" id="ARBA00022833"/>
    </source>
</evidence>
<dbReference type="AlphaFoldDB" id="A0A4Q1CHD3"/>
<proteinExistence type="inferred from homology"/>
<evidence type="ECO:0000313" key="12">
    <source>
        <dbReference type="Proteomes" id="UP000290204"/>
    </source>
</evidence>
<evidence type="ECO:0000313" key="11">
    <source>
        <dbReference type="EMBL" id="RXK59727.1"/>
    </source>
</evidence>
<comment type="similarity">
    <text evidence="3">Belongs to the PTPS family. QueD subfamily.</text>
</comment>
<keyword evidence="7" id="KW-0862">Zinc</keyword>
<dbReference type="InterPro" id="IPR007115">
    <property type="entry name" value="6-PTP_synth/QueD"/>
</dbReference>